<comment type="caution">
    <text evidence="1">The sequence shown here is derived from an EMBL/GenBank/DDBJ whole genome shotgun (WGS) entry which is preliminary data.</text>
</comment>
<proteinExistence type="predicted"/>
<gene>
    <name evidence="1" type="ORF">MJO28_008820</name>
</gene>
<protein>
    <submittedName>
        <fullName evidence="1">Uncharacterized protein</fullName>
    </submittedName>
</protein>
<sequence length="62" mass="7308">MDIQPTIRFFSNIRTKKWPGIIRIESNSNSNTQIDSIKSFIQLFNNHLSTKATFWKFDLTNC</sequence>
<reference evidence="1 2" key="3">
    <citation type="journal article" date="2022" name="Microbiol. Spectr.">
        <title>Folding features and dynamics of 3D genome architecture in plant fungal pathogens.</title>
        <authorList>
            <person name="Xia C."/>
        </authorList>
    </citation>
    <scope>NUCLEOTIDE SEQUENCE [LARGE SCALE GENOMIC DNA]</scope>
    <source>
        <strain evidence="1 2">93-210</strain>
    </source>
</reference>
<evidence type="ECO:0000313" key="1">
    <source>
        <dbReference type="EMBL" id="KAI7949999.1"/>
    </source>
</evidence>
<evidence type="ECO:0000313" key="2">
    <source>
        <dbReference type="Proteomes" id="UP001060170"/>
    </source>
</evidence>
<accession>A0ACC0EC83</accession>
<dbReference type="EMBL" id="CM045872">
    <property type="protein sequence ID" value="KAI7949999.1"/>
    <property type="molecule type" value="Genomic_DNA"/>
</dbReference>
<name>A0ACC0EC83_9BASI</name>
<keyword evidence="2" id="KW-1185">Reference proteome</keyword>
<reference evidence="2" key="1">
    <citation type="journal article" date="2018" name="BMC Genomics">
        <title>Genomic insights into host adaptation between the wheat stripe rust pathogen (Puccinia striiformis f. sp. tritici) and the barley stripe rust pathogen (Puccinia striiformis f. sp. hordei).</title>
        <authorList>
            <person name="Xia C."/>
            <person name="Wang M."/>
            <person name="Yin C."/>
            <person name="Cornejo O.E."/>
            <person name="Hulbert S.H."/>
            <person name="Chen X."/>
        </authorList>
    </citation>
    <scope>NUCLEOTIDE SEQUENCE [LARGE SCALE GENOMIC DNA]</scope>
    <source>
        <strain evidence="2">93-210</strain>
    </source>
</reference>
<reference evidence="2" key="2">
    <citation type="journal article" date="2018" name="Mol. Plant Microbe Interact.">
        <title>Genome sequence resources for the wheat stripe rust pathogen (Puccinia striiformis f. sp. tritici) and the barley stripe rust pathogen (Puccinia striiformis f. sp. hordei).</title>
        <authorList>
            <person name="Xia C."/>
            <person name="Wang M."/>
            <person name="Yin C."/>
            <person name="Cornejo O.E."/>
            <person name="Hulbert S.H."/>
            <person name="Chen X."/>
        </authorList>
    </citation>
    <scope>NUCLEOTIDE SEQUENCE [LARGE SCALE GENOMIC DNA]</scope>
    <source>
        <strain evidence="2">93-210</strain>
    </source>
</reference>
<organism evidence="1 2">
    <name type="scientific">Puccinia striiformis f. sp. tritici</name>
    <dbReference type="NCBI Taxonomy" id="168172"/>
    <lineage>
        <taxon>Eukaryota</taxon>
        <taxon>Fungi</taxon>
        <taxon>Dikarya</taxon>
        <taxon>Basidiomycota</taxon>
        <taxon>Pucciniomycotina</taxon>
        <taxon>Pucciniomycetes</taxon>
        <taxon>Pucciniales</taxon>
        <taxon>Pucciniaceae</taxon>
        <taxon>Puccinia</taxon>
    </lineage>
</organism>
<dbReference type="Proteomes" id="UP001060170">
    <property type="component" value="Chromosome 8"/>
</dbReference>